<evidence type="ECO:0000256" key="1">
    <source>
        <dbReference type="SAM" id="Phobius"/>
    </source>
</evidence>
<dbReference type="RefSeq" id="XP_008618466.1">
    <property type="nucleotide sequence ID" value="XM_008620244.1"/>
</dbReference>
<keyword evidence="1" id="KW-1133">Transmembrane helix</keyword>
<evidence type="ECO:0000313" key="3">
    <source>
        <dbReference type="Proteomes" id="UP000030762"/>
    </source>
</evidence>
<feature type="transmembrane region" description="Helical" evidence="1">
    <location>
        <begin position="49"/>
        <end position="66"/>
    </location>
</feature>
<accession>T0Q0K1</accession>
<gene>
    <name evidence="2" type="ORF">SDRG_14137</name>
</gene>
<feature type="transmembrane region" description="Helical" evidence="1">
    <location>
        <begin position="100"/>
        <end position="121"/>
    </location>
</feature>
<dbReference type="EMBL" id="JH767199">
    <property type="protein sequence ID" value="EQC28041.1"/>
    <property type="molecule type" value="Genomic_DNA"/>
</dbReference>
<proteinExistence type="predicted"/>
<keyword evidence="1" id="KW-0472">Membrane</keyword>
<organism evidence="2 3">
    <name type="scientific">Saprolegnia diclina (strain VS20)</name>
    <dbReference type="NCBI Taxonomy" id="1156394"/>
    <lineage>
        <taxon>Eukaryota</taxon>
        <taxon>Sar</taxon>
        <taxon>Stramenopiles</taxon>
        <taxon>Oomycota</taxon>
        <taxon>Saprolegniomycetes</taxon>
        <taxon>Saprolegniales</taxon>
        <taxon>Saprolegniaceae</taxon>
        <taxon>Saprolegnia</taxon>
    </lineage>
</organism>
<sequence length="135" mass="15242">MALSVNAVHQFLLGVCGVLSTIAAIYALADDTYLSTPARLDVANVFLRLYQLFFALVLLSTAALGWKLPLKWFSLLESFIGSGLYVIFLGFYTYRMLNDYGMYTAWFHFIIGAVFIVYGLFVKNDRAEYTPILPQ</sequence>
<protein>
    <submittedName>
        <fullName evidence="2">Uncharacterized protein</fullName>
    </submittedName>
</protein>
<evidence type="ECO:0000313" key="2">
    <source>
        <dbReference type="EMBL" id="EQC28041.1"/>
    </source>
</evidence>
<dbReference type="OMA" id="RAEYTPI"/>
<keyword evidence="1" id="KW-0812">Transmembrane</keyword>
<dbReference type="OrthoDB" id="60451at2759"/>
<dbReference type="InParanoid" id="T0Q0K1"/>
<dbReference type="GeneID" id="19954864"/>
<name>T0Q0K1_SAPDV</name>
<keyword evidence="3" id="KW-1185">Reference proteome</keyword>
<dbReference type="VEuPathDB" id="FungiDB:SDRG_14137"/>
<reference evidence="2 3" key="1">
    <citation type="submission" date="2012-04" db="EMBL/GenBank/DDBJ databases">
        <title>The Genome Sequence of Saprolegnia declina VS20.</title>
        <authorList>
            <consortium name="The Broad Institute Genome Sequencing Platform"/>
            <person name="Russ C."/>
            <person name="Nusbaum C."/>
            <person name="Tyler B."/>
            <person name="van West P."/>
            <person name="Dieguez-Uribeondo J."/>
            <person name="de Bruijn I."/>
            <person name="Tripathy S."/>
            <person name="Jiang R."/>
            <person name="Young S.K."/>
            <person name="Zeng Q."/>
            <person name="Gargeya S."/>
            <person name="Fitzgerald M."/>
            <person name="Haas B."/>
            <person name="Abouelleil A."/>
            <person name="Alvarado L."/>
            <person name="Arachchi H.M."/>
            <person name="Berlin A."/>
            <person name="Chapman S.B."/>
            <person name="Goldberg J."/>
            <person name="Griggs A."/>
            <person name="Gujja S."/>
            <person name="Hansen M."/>
            <person name="Howarth C."/>
            <person name="Imamovic A."/>
            <person name="Larimer J."/>
            <person name="McCowen C."/>
            <person name="Montmayeur A."/>
            <person name="Murphy C."/>
            <person name="Neiman D."/>
            <person name="Pearson M."/>
            <person name="Priest M."/>
            <person name="Roberts A."/>
            <person name="Saif S."/>
            <person name="Shea T."/>
            <person name="Sisk P."/>
            <person name="Sykes S."/>
            <person name="Wortman J."/>
            <person name="Nusbaum C."/>
            <person name="Birren B."/>
        </authorList>
    </citation>
    <scope>NUCLEOTIDE SEQUENCE [LARGE SCALE GENOMIC DNA]</scope>
    <source>
        <strain evidence="2 3">VS20</strain>
    </source>
</reference>
<dbReference type="AlphaFoldDB" id="T0Q0K1"/>
<feature type="transmembrane region" description="Helical" evidence="1">
    <location>
        <begin position="73"/>
        <end position="94"/>
    </location>
</feature>
<dbReference type="Proteomes" id="UP000030762">
    <property type="component" value="Unassembled WGS sequence"/>
</dbReference>
<feature type="transmembrane region" description="Helical" evidence="1">
    <location>
        <begin position="12"/>
        <end position="29"/>
    </location>
</feature>